<reference evidence="1" key="1">
    <citation type="journal article" date="2020" name="Stud. Mycol.">
        <title>101 Dothideomycetes genomes: a test case for predicting lifestyles and emergence of pathogens.</title>
        <authorList>
            <person name="Haridas S."/>
            <person name="Albert R."/>
            <person name="Binder M."/>
            <person name="Bloem J."/>
            <person name="Labutti K."/>
            <person name="Salamov A."/>
            <person name="Andreopoulos B."/>
            <person name="Baker S."/>
            <person name="Barry K."/>
            <person name="Bills G."/>
            <person name="Bluhm B."/>
            <person name="Cannon C."/>
            <person name="Castanera R."/>
            <person name="Culley D."/>
            <person name="Daum C."/>
            <person name="Ezra D."/>
            <person name="Gonzalez J."/>
            <person name="Henrissat B."/>
            <person name="Kuo A."/>
            <person name="Liang C."/>
            <person name="Lipzen A."/>
            <person name="Lutzoni F."/>
            <person name="Magnuson J."/>
            <person name="Mondo S."/>
            <person name="Nolan M."/>
            <person name="Ohm R."/>
            <person name="Pangilinan J."/>
            <person name="Park H.-J."/>
            <person name="Ramirez L."/>
            <person name="Alfaro M."/>
            <person name="Sun H."/>
            <person name="Tritt A."/>
            <person name="Yoshinaga Y."/>
            <person name="Zwiers L.-H."/>
            <person name="Turgeon B."/>
            <person name="Goodwin S."/>
            <person name="Spatafora J."/>
            <person name="Crous P."/>
            <person name="Grigoriev I."/>
        </authorList>
    </citation>
    <scope>NUCLEOTIDE SEQUENCE</scope>
    <source>
        <strain evidence="1">CBS 279.74</strain>
    </source>
</reference>
<dbReference type="InterPro" id="IPR052058">
    <property type="entry name" value="Alcohol_O-acetyltransferase"/>
</dbReference>
<protein>
    <recommendedName>
        <fullName evidence="3">CoA-dependent acyltransferase</fullName>
    </recommendedName>
</protein>
<accession>A0A6G1KSL8</accession>
<organism evidence="1 2">
    <name type="scientific">Pleomassaria siparia CBS 279.74</name>
    <dbReference type="NCBI Taxonomy" id="1314801"/>
    <lineage>
        <taxon>Eukaryota</taxon>
        <taxon>Fungi</taxon>
        <taxon>Dikarya</taxon>
        <taxon>Ascomycota</taxon>
        <taxon>Pezizomycotina</taxon>
        <taxon>Dothideomycetes</taxon>
        <taxon>Pleosporomycetidae</taxon>
        <taxon>Pleosporales</taxon>
        <taxon>Pleomassariaceae</taxon>
        <taxon>Pleomassaria</taxon>
    </lineage>
</organism>
<name>A0A6G1KSL8_9PLEO</name>
<proteinExistence type="predicted"/>
<dbReference type="GO" id="GO:0008080">
    <property type="term" value="F:N-acetyltransferase activity"/>
    <property type="evidence" value="ECO:0007669"/>
    <property type="project" value="TreeGrafter"/>
</dbReference>
<dbReference type="PANTHER" id="PTHR28037">
    <property type="entry name" value="ALCOHOL O-ACETYLTRANSFERASE 1-RELATED"/>
    <property type="match status" value="1"/>
</dbReference>
<dbReference type="AlphaFoldDB" id="A0A6G1KSL8"/>
<dbReference type="Proteomes" id="UP000799428">
    <property type="component" value="Unassembled WGS sequence"/>
</dbReference>
<dbReference type="Gene3D" id="3.30.559.10">
    <property type="entry name" value="Chloramphenicol acetyltransferase-like domain"/>
    <property type="match status" value="1"/>
</dbReference>
<dbReference type="PANTHER" id="PTHR28037:SF1">
    <property type="entry name" value="ALCOHOL O-ACETYLTRANSFERASE 1-RELATED"/>
    <property type="match status" value="1"/>
</dbReference>
<sequence>MIDTYSFETLRPRGRLETYSTIRHHLGYYTNVGISVTYSHPSAFAASNIQNVIFAALRRVIAEHSILSAVSLNEGASYPEAYFARLPSIDLRTCVTFPTRKTAVPGDGEGDAELDALLAEQHNINFRDHVGTKPFWRLVVLCAPNAKKEFTATWIFHHGLADGTSGVSDLQDLFTKKIGTRRAASFEVSNIGVFRVEDREGWQIGRTVFSQCGSVVGPAIMVSVATGRDGCLCLVFRWLEGNVEASLVKEVINSVREGLGGLLQGPA</sequence>
<evidence type="ECO:0000313" key="2">
    <source>
        <dbReference type="Proteomes" id="UP000799428"/>
    </source>
</evidence>
<evidence type="ECO:0008006" key="3">
    <source>
        <dbReference type="Google" id="ProtNLM"/>
    </source>
</evidence>
<dbReference type="OrthoDB" id="2150604at2759"/>
<gene>
    <name evidence="1" type="ORF">K504DRAFT_422419</name>
</gene>
<dbReference type="InterPro" id="IPR023213">
    <property type="entry name" value="CAT-like_dom_sf"/>
</dbReference>
<evidence type="ECO:0000313" key="1">
    <source>
        <dbReference type="EMBL" id="KAF2715545.1"/>
    </source>
</evidence>
<keyword evidence="2" id="KW-1185">Reference proteome</keyword>
<dbReference type="SUPFAM" id="SSF52777">
    <property type="entry name" value="CoA-dependent acyltransferases"/>
    <property type="match status" value="1"/>
</dbReference>
<dbReference type="EMBL" id="MU005764">
    <property type="protein sequence ID" value="KAF2715545.1"/>
    <property type="molecule type" value="Genomic_DNA"/>
</dbReference>